<name>A0A284QTJ0_ARMOS</name>
<gene>
    <name evidence="2" type="ORF">ARMOST_03106</name>
</gene>
<evidence type="ECO:0000256" key="1">
    <source>
        <dbReference type="SAM" id="MobiDB-lite"/>
    </source>
</evidence>
<organism evidence="2 3">
    <name type="scientific">Armillaria ostoyae</name>
    <name type="common">Armillaria root rot fungus</name>
    <dbReference type="NCBI Taxonomy" id="47428"/>
    <lineage>
        <taxon>Eukaryota</taxon>
        <taxon>Fungi</taxon>
        <taxon>Dikarya</taxon>
        <taxon>Basidiomycota</taxon>
        <taxon>Agaricomycotina</taxon>
        <taxon>Agaricomycetes</taxon>
        <taxon>Agaricomycetidae</taxon>
        <taxon>Agaricales</taxon>
        <taxon>Marasmiineae</taxon>
        <taxon>Physalacriaceae</taxon>
        <taxon>Armillaria</taxon>
    </lineage>
</organism>
<proteinExistence type="predicted"/>
<dbReference type="Proteomes" id="UP000219338">
    <property type="component" value="Unassembled WGS sequence"/>
</dbReference>
<keyword evidence="3" id="KW-1185">Reference proteome</keyword>
<feature type="region of interest" description="Disordered" evidence="1">
    <location>
        <begin position="1"/>
        <end position="39"/>
    </location>
</feature>
<evidence type="ECO:0000313" key="3">
    <source>
        <dbReference type="Proteomes" id="UP000219338"/>
    </source>
</evidence>
<evidence type="ECO:0000313" key="2">
    <source>
        <dbReference type="EMBL" id="SJK99795.1"/>
    </source>
</evidence>
<dbReference type="EMBL" id="FUEG01000002">
    <property type="protein sequence ID" value="SJK99795.1"/>
    <property type="molecule type" value="Genomic_DNA"/>
</dbReference>
<sequence>MLTRTMLQPEDSESGSRGRRVTATTLEGGTGRSGDGLEGTRSGIILRLLRSSKRDGSLTYVSLGSFYGSWAGGPTNTTRNSSDAKPCIDVLASFVDIATIAFQQLQGEATTSLSNNTLFAVLPLHVGYRAEE</sequence>
<reference evidence="3" key="1">
    <citation type="journal article" date="2017" name="Nat. Ecol. Evol.">
        <title>Genome expansion and lineage-specific genetic innovations in the forest pathogenic fungi Armillaria.</title>
        <authorList>
            <person name="Sipos G."/>
            <person name="Prasanna A.N."/>
            <person name="Walter M.C."/>
            <person name="O'Connor E."/>
            <person name="Balint B."/>
            <person name="Krizsan K."/>
            <person name="Kiss B."/>
            <person name="Hess J."/>
            <person name="Varga T."/>
            <person name="Slot J."/>
            <person name="Riley R."/>
            <person name="Boka B."/>
            <person name="Rigling D."/>
            <person name="Barry K."/>
            <person name="Lee J."/>
            <person name="Mihaltcheva S."/>
            <person name="LaButti K."/>
            <person name="Lipzen A."/>
            <person name="Waldron R."/>
            <person name="Moloney N.M."/>
            <person name="Sperisen C."/>
            <person name="Kredics L."/>
            <person name="Vagvoelgyi C."/>
            <person name="Patrignani A."/>
            <person name="Fitzpatrick D."/>
            <person name="Nagy I."/>
            <person name="Doyle S."/>
            <person name="Anderson J.B."/>
            <person name="Grigoriev I.V."/>
            <person name="Gueldener U."/>
            <person name="Muensterkoetter M."/>
            <person name="Nagy L.G."/>
        </authorList>
    </citation>
    <scope>NUCLEOTIDE SEQUENCE [LARGE SCALE GENOMIC DNA]</scope>
    <source>
        <strain evidence="3">C18/9</strain>
    </source>
</reference>
<accession>A0A284QTJ0</accession>
<dbReference type="AlphaFoldDB" id="A0A284QTJ0"/>
<feature type="compositionally biased region" description="Gly residues" evidence="1">
    <location>
        <begin position="28"/>
        <end position="37"/>
    </location>
</feature>
<protein>
    <submittedName>
        <fullName evidence="2">Uncharacterized protein</fullName>
    </submittedName>
</protein>